<accession>A0A9X2HAE6</accession>
<dbReference type="SUPFAM" id="SSF81296">
    <property type="entry name" value="E set domains"/>
    <property type="match status" value="1"/>
</dbReference>
<dbReference type="InterPro" id="IPR000801">
    <property type="entry name" value="Esterase-like"/>
</dbReference>
<dbReference type="PANTHER" id="PTHR48098:SF3">
    <property type="entry name" value="IRON(III) ENTEROBACTIN ESTERASE"/>
    <property type="match status" value="1"/>
</dbReference>
<dbReference type="GO" id="GO:0005975">
    <property type="term" value="P:carbohydrate metabolic process"/>
    <property type="evidence" value="ECO:0007669"/>
    <property type="project" value="UniProtKB-ARBA"/>
</dbReference>
<dbReference type="EMBL" id="JANAFB010000001">
    <property type="protein sequence ID" value="MCP3424545.1"/>
    <property type="molecule type" value="Genomic_DNA"/>
</dbReference>
<keyword evidence="3 6" id="KW-0378">Hydrolase</keyword>
<sequence length="432" mass="46571">MTPRDDDAPGTGLDEESLLARYRDAEPADLQRWWSWVERRGTPLIDPASGLSTFLWRAPHAADAPEGLEAVHVHVNRVTDKERHADGLMRHVPGTDLWVRSLPLEAGLRASYGFKFPRADAAPPSGPPSFDSYDTRLDPWNPLPPLADRGGHGLSVYRGPAAPPQPEWESGARQPVRGRILHEVRALPRDAARDVVRGHWLYLPDPAAVPEAEPLPLLTLFDAETWFGSAGLPAALEAAVEAGRLRPLAVLAVSNTARLDRIECLGANSEFLREVAGEATAWATRRAAEAGFALAGRESRVVAGQSLGGLSALIAALELPGHYGHALAHSPSMWWTPDGASTPRDMGRRTGEDWVTDRFRAAPAGDVRVQLAVGDREGLTLPRLDILRGVLLERGWNAVSATYGGGHDVAWWRGALLDGLEAALGRGPAANG</sequence>
<comment type="caution">
    <text evidence="6">The sequence shown here is derived from an EMBL/GenBank/DDBJ whole genome shotgun (WGS) entry which is preliminary data.</text>
</comment>
<evidence type="ECO:0000256" key="2">
    <source>
        <dbReference type="ARBA" id="ARBA00022490"/>
    </source>
</evidence>
<evidence type="ECO:0000313" key="7">
    <source>
        <dbReference type="Proteomes" id="UP001139502"/>
    </source>
</evidence>
<protein>
    <submittedName>
        <fullName evidence="6">Alpha/beta hydrolase-fold protein</fullName>
    </submittedName>
</protein>
<dbReference type="InterPro" id="IPR029058">
    <property type="entry name" value="AB_hydrolase_fold"/>
</dbReference>
<dbReference type="InterPro" id="IPR013783">
    <property type="entry name" value="Ig-like_fold"/>
</dbReference>
<organism evidence="6 7">
    <name type="scientific">Rothia santali</name>
    <dbReference type="NCBI Taxonomy" id="2949643"/>
    <lineage>
        <taxon>Bacteria</taxon>
        <taxon>Bacillati</taxon>
        <taxon>Actinomycetota</taxon>
        <taxon>Actinomycetes</taxon>
        <taxon>Micrococcales</taxon>
        <taxon>Micrococcaceae</taxon>
        <taxon>Rothia</taxon>
    </lineage>
</organism>
<dbReference type="PANTHER" id="PTHR48098">
    <property type="entry name" value="ENTEROCHELIN ESTERASE-RELATED"/>
    <property type="match status" value="1"/>
</dbReference>
<comment type="subcellular location">
    <subcellularLocation>
        <location evidence="1">Cytoplasm</location>
    </subcellularLocation>
</comment>
<evidence type="ECO:0000256" key="4">
    <source>
        <dbReference type="ARBA" id="ARBA00024201"/>
    </source>
</evidence>
<gene>
    <name evidence="6" type="ORF">NBM05_00460</name>
</gene>
<evidence type="ECO:0000256" key="3">
    <source>
        <dbReference type="ARBA" id="ARBA00022801"/>
    </source>
</evidence>
<proteinExistence type="inferred from homology"/>
<dbReference type="GO" id="GO:0008849">
    <property type="term" value="F:enterochelin esterase activity"/>
    <property type="evidence" value="ECO:0007669"/>
    <property type="project" value="InterPro"/>
</dbReference>
<dbReference type="Proteomes" id="UP001139502">
    <property type="component" value="Unassembled WGS sequence"/>
</dbReference>
<keyword evidence="7" id="KW-1185">Reference proteome</keyword>
<dbReference type="InterPro" id="IPR014756">
    <property type="entry name" value="Ig_E-set"/>
</dbReference>
<reference evidence="6" key="1">
    <citation type="submission" date="2022-06" db="EMBL/GenBank/DDBJ databases">
        <title>Rothia sp. isolated from sandalwood seedling.</title>
        <authorList>
            <person name="Tuikhar N."/>
            <person name="Kirdat K."/>
            <person name="Thorat V."/>
            <person name="Swetha P."/>
            <person name="Padma S."/>
            <person name="Sundararaj R."/>
            <person name="Yadav A."/>
        </authorList>
    </citation>
    <scope>NUCLEOTIDE SEQUENCE</scope>
    <source>
        <strain evidence="6">AR01</strain>
    </source>
</reference>
<dbReference type="InterPro" id="IPR021764">
    <property type="entry name" value="Enterochelin_esterase_N"/>
</dbReference>
<evidence type="ECO:0000259" key="5">
    <source>
        <dbReference type="Pfam" id="PF11806"/>
    </source>
</evidence>
<dbReference type="Gene3D" id="2.60.40.10">
    <property type="entry name" value="Immunoglobulins"/>
    <property type="match status" value="1"/>
</dbReference>
<name>A0A9X2HAE6_9MICC</name>
<dbReference type="InterPro" id="IPR050583">
    <property type="entry name" value="Mycobacterial_A85_antigen"/>
</dbReference>
<dbReference type="RefSeq" id="WP_254164182.1">
    <property type="nucleotide sequence ID" value="NZ_JANAFB010000001.1"/>
</dbReference>
<feature type="domain" description="Enterochelin esterase N-terminal" evidence="5">
    <location>
        <begin position="53"/>
        <end position="168"/>
    </location>
</feature>
<dbReference type="GO" id="GO:0005506">
    <property type="term" value="F:iron ion binding"/>
    <property type="evidence" value="ECO:0007669"/>
    <property type="project" value="InterPro"/>
</dbReference>
<keyword evidence="2" id="KW-0963">Cytoplasm</keyword>
<dbReference type="Pfam" id="PF00756">
    <property type="entry name" value="Esterase"/>
    <property type="match status" value="1"/>
</dbReference>
<dbReference type="Gene3D" id="3.40.50.1820">
    <property type="entry name" value="alpha/beta hydrolase"/>
    <property type="match status" value="1"/>
</dbReference>
<dbReference type="Pfam" id="PF11806">
    <property type="entry name" value="Enterochelin_N"/>
    <property type="match status" value="1"/>
</dbReference>
<evidence type="ECO:0000313" key="6">
    <source>
        <dbReference type="EMBL" id="MCP3424545.1"/>
    </source>
</evidence>
<dbReference type="GO" id="GO:0006826">
    <property type="term" value="P:iron ion transport"/>
    <property type="evidence" value="ECO:0007669"/>
    <property type="project" value="InterPro"/>
</dbReference>
<comment type="similarity">
    <text evidence="4">Belongs to the Fes family.</text>
</comment>
<dbReference type="AlphaFoldDB" id="A0A9X2HAE6"/>
<dbReference type="SUPFAM" id="SSF53474">
    <property type="entry name" value="alpha/beta-Hydrolases"/>
    <property type="match status" value="1"/>
</dbReference>
<dbReference type="GO" id="GO:0005737">
    <property type="term" value="C:cytoplasm"/>
    <property type="evidence" value="ECO:0007669"/>
    <property type="project" value="UniProtKB-SubCell"/>
</dbReference>
<evidence type="ECO:0000256" key="1">
    <source>
        <dbReference type="ARBA" id="ARBA00004496"/>
    </source>
</evidence>